<dbReference type="InterPro" id="IPR011006">
    <property type="entry name" value="CheY-like_superfamily"/>
</dbReference>
<dbReference type="PANTHER" id="PTHR44591:SF3">
    <property type="entry name" value="RESPONSE REGULATORY DOMAIN-CONTAINING PROTEIN"/>
    <property type="match status" value="1"/>
</dbReference>
<name>A0A1R4HAX4_9GAMM</name>
<proteinExistence type="predicted"/>
<dbReference type="PROSITE" id="PS50110">
    <property type="entry name" value="RESPONSE_REGULATORY"/>
    <property type="match status" value="1"/>
</dbReference>
<dbReference type="InterPro" id="IPR001789">
    <property type="entry name" value="Sig_transdc_resp-reg_receiver"/>
</dbReference>
<dbReference type="Pfam" id="PF00072">
    <property type="entry name" value="Response_reg"/>
    <property type="match status" value="1"/>
</dbReference>
<evidence type="ECO:0000259" key="3">
    <source>
        <dbReference type="PROSITE" id="PS50110"/>
    </source>
</evidence>
<protein>
    <submittedName>
        <fullName evidence="4">Putative Response regulator receiver protein</fullName>
    </submittedName>
</protein>
<dbReference type="EMBL" id="FUKJ01000254">
    <property type="protein sequence ID" value="SJM93373.1"/>
    <property type="molecule type" value="Genomic_DNA"/>
</dbReference>
<accession>A0A1R4HAX4</accession>
<dbReference type="Proteomes" id="UP000195442">
    <property type="component" value="Unassembled WGS sequence"/>
</dbReference>
<dbReference type="AlphaFoldDB" id="A0A1R4HAX4"/>
<gene>
    <name evidence="4" type="ORF">CRENPOLYSF2_3270007</name>
</gene>
<organism evidence="4 5">
    <name type="scientific">Crenothrix polyspora</name>
    <dbReference type="NCBI Taxonomy" id="360316"/>
    <lineage>
        <taxon>Bacteria</taxon>
        <taxon>Pseudomonadati</taxon>
        <taxon>Pseudomonadota</taxon>
        <taxon>Gammaproteobacteria</taxon>
        <taxon>Methylococcales</taxon>
        <taxon>Crenotrichaceae</taxon>
        <taxon>Crenothrix</taxon>
    </lineage>
</organism>
<feature type="domain" description="Response regulatory" evidence="3">
    <location>
        <begin position="3"/>
        <end position="119"/>
    </location>
</feature>
<sequence>MKKILITDDEPHVSLLLKQFLERAGYSVSTALNGEQALACLAEQIPDVLITDVQMPKMSGLELCETIAGRYPEFGPFIILMTSRTDRDIRLWVEQHSQIMLMEKPLSMRRLALQLSQHFEALGSCNL</sequence>
<evidence type="ECO:0000313" key="4">
    <source>
        <dbReference type="EMBL" id="SJM93373.1"/>
    </source>
</evidence>
<evidence type="ECO:0000256" key="2">
    <source>
        <dbReference type="PROSITE-ProRule" id="PRU00169"/>
    </source>
</evidence>
<keyword evidence="1 2" id="KW-0597">Phosphoprotein</keyword>
<keyword evidence="5" id="KW-1185">Reference proteome</keyword>
<dbReference type="OrthoDB" id="9802186at2"/>
<feature type="modified residue" description="4-aspartylphosphate" evidence="2">
    <location>
        <position position="52"/>
    </location>
</feature>
<dbReference type="GO" id="GO:0000160">
    <property type="term" value="P:phosphorelay signal transduction system"/>
    <property type="evidence" value="ECO:0007669"/>
    <property type="project" value="InterPro"/>
</dbReference>
<dbReference type="InterPro" id="IPR050595">
    <property type="entry name" value="Bact_response_regulator"/>
</dbReference>
<reference evidence="5" key="1">
    <citation type="submission" date="2017-02" db="EMBL/GenBank/DDBJ databases">
        <authorList>
            <person name="Daims H."/>
        </authorList>
    </citation>
    <scope>NUCLEOTIDE SEQUENCE [LARGE SCALE GENOMIC DNA]</scope>
</reference>
<dbReference type="RefSeq" id="WP_087147353.1">
    <property type="nucleotide sequence ID" value="NZ_FUKJ01000254.1"/>
</dbReference>
<dbReference type="SMART" id="SM00448">
    <property type="entry name" value="REC"/>
    <property type="match status" value="1"/>
</dbReference>
<dbReference type="SUPFAM" id="SSF52172">
    <property type="entry name" value="CheY-like"/>
    <property type="match status" value="1"/>
</dbReference>
<evidence type="ECO:0000313" key="5">
    <source>
        <dbReference type="Proteomes" id="UP000195442"/>
    </source>
</evidence>
<dbReference type="PANTHER" id="PTHR44591">
    <property type="entry name" value="STRESS RESPONSE REGULATOR PROTEIN 1"/>
    <property type="match status" value="1"/>
</dbReference>
<dbReference type="Gene3D" id="3.40.50.2300">
    <property type="match status" value="1"/>
</dbReference>
<evidence type="ECO:0000256" key="1">
    <source>
        <dbReference type="ARBA" id="ARBA00022553"/>
    </source>
</evidence>
<dbReference type="CDD" id="cd00156">
    <property type="entry name" value="REC"/>
    <property type="match status" value="1"/>
</dbReference>